<gene>
    <name evidence="1" type="ORF">BJ212DRAFT_1329890</name>
</gene>
<organism evidence="1 2">
    <name type="scientific">Suillus subaureus</name>
    <dbReference type="NCBI Taxonomy" id="48587"/>
    <lineage>
        <taxon>Eukaryota</taxon>
        <taxon>Fungi</taxon>
        <taxon>Dikarya</taxon>
        <taxon>Basidiomycota</taxon>
        <taxon>Agaricomycotina</taxon>
        <taxon>Agaricomycetes</taxon>
        <taxon>Agaricomycetidae</taxon>
        <taxon>Boletales</taxon>
        <taxon>Suillineae</taxon>
        <taxon>Suillaceae</taxon>
        <taxon>Suillus</taxon>
    </lineage>
</organism>
<evidence type="ECO:0000313" key="1">
    <source>
        <dbReference type="EMBL" id="KAG1822688.1"/>
    </source>
</evidence>
<comment type="caution">
    <text evidence="1">The sequence shown here is derived from an EMBL/GenBank/DDBJ whole genome shotgun (WGS) entry which is preliminary data.</text>
</comment>
<evidence type="ECO:0000313" key="2">
    <source>
        <dbReference type="Proteomes" id="UP000807769"/>
    </source>
</evidence>
<name>A0A9P7JHJ0_9AGAM</name>
<dbReference type="GeneID" id="64628723"/>
<protein>
    <submittedName>
        <fullName evidence="1">Uncharacterized protein</fullName>
    </submittedName>
</protein>
<dbReference type="AlphaFoldDB" id="A0A9P7JHJ0"/>
<dbReference type="EMBL" id="JABBWG010000005">
    <property type="protein sequence ID" value="KAG1822688.1"/>
    <property type="molecule type" value="Genomic_DNA"/>
</dbReference>
<reference evidence="1" key="1">
    <citation type="journal article" date="2020" name="New Phytol.">
        <title>Comparative genomics reveals dynamic genome evolution in host specialist ectomycorrhizal fungi.</title>
        <authorList>
            <person name="Lofgren L.A."/>
            <person name="Nguyen N.H."/>
            <person name="Vilgalys R."/>
            <person name="Ruytinx J."/>
            <person name="Liao H.L."/>
            <person name="Branco S."/>
            <person name="Kuo A."/>
            <person name="LaButti K."/>
            <person name="Lipzen A."/>
            <person name="Andreopoulos W."/>
            <person name="Pangilinan J."/>
            <person name="Riley R."/>
            <person name="Hundley H."/>
            <person name="Na H."/>
            <person name="Barry K."/>
            <person name="Grigoriev I.V."/>
            <person name="Stajich J.E."/>
            <person name="Kennedy P.G."/>
        </authorList>
    </citation>
    <scope>NUCLEOTIDE SEQUENCE</scope>
    <source>
        <strain evidence="1">MN1</strain>
    </source>
</reference>
<accession>A0A9P7JHJ0</accession>
<sequence length="95" mass="11100">MAPRTTSVCPLNFWWGIITDTFCFPTVGEDIINYWVQLRLNFHPTTKCKIITDNNAVLSCSQRIDTKTQKAFRSKEHRKVELVRFTCMFTLQLLA</sequence>
<dbReference type="Proteomes" id="UP000807769">
    <property type="component" value="Unassembled WGS sequence"/>
</dbReference>
<proteinExistence type="predicted"/>
<dbReference type="RefSeq" id="XP_041197094.1">
    <property type="nucleotide sequence ID" value="XM_041334706.1"/>
</dbReference>
<keyword evidence="2" id="KW-1185">Reference proteome</keyword>